<keyword evidence="18" id="KW-1185">Reference proteome</keyword>
<evidence type="ECO:0000256" key="4">
    <source>
        <dbReference type="ARBA" id="ARBA00022496"/>
    </source>
</evidence>
<evidence type="ECO:0000256" key="12">
    <source>
        <dbReference type="PROSITE-ProRule" id="PRU01360"/>
    </source>
</evidence>
<keyword evidence="11 12" id="KW-0998">Cell outer membrane</keyword>
<dbReference type="EMBL" id="LN606600">
    <property type="protein sequence ID" value="CEF40677.1"/>
    <property type="molecule type" value="Genomic_DNA"/>
</dbReference>
<keyword evidence="8" id="KW-0406">Ion transport</keyword>
<evidence type="ECO:0000256" key="13">
    <source>
        <dbReference type="RuleBase" id="RU003357"/>
    </source>
</evidence>
<evidence type="ECO:0000256" key="7">
    <source>
        <dbReference type="ARBA" id="ARBA00023004"/>
    </source>
</evidence>
<keyword evidence="6" id="KW-0732">Signal</keyword>
<dbReference type="GeneID" id="34782396"/>
<dbReference type="InterPro" id="IPR036942">
    <property type="entry name" value="Beta-barrel_TonB_sf"/>
</dbReference>
<dbReference type="Proteomes" id="UP000056109">
    <property type="component" value="Chromosome I"/>
</dbReference>
<comment type="similarity">
    <text evidence="12 13">Belongs to the TonB-dependent receptor family.</text>
</comment>
<keyword evidence="9 13" id="KW-0798">TonB box</keyword>
<dbReference type="PANTHER" id="PTHR32552:SF89">
    <property type="entry name" value="CATECHOLATE SIDEROPHORE RECEPTOR FIU"/>
    <property type="match status" value="1"/>
</dbReference>
<evidence type="ECO:0000259" key="16">
    <source>
        <dbReference type="Pfam" id="PF07715"/>
    </source>
</evidence>
<keyword evidence="5 12" id="KW-0812">Transmembrane</keyword>
<evidence type="ECO:0000256" key="14">
    <source>
        <dbReference type="SAM" id="MobiDB-lite"/>
    </source>
</evidence>
<dbReference type="KEGG" id="asz:ASN_1312"/>
<dbReference type="Pfam" id="PF00593">
    <property type="entry name" value="TonB_dep_Rec_b-barrel"/>
    <property type="match status" value="1"/>
</dbReference>
<evidence type="ECO:0000256" key="6">
    <source>
        <dbReference type="ARBA" id="ARBA00022729"/>
    </source>
</evidence>
<dbReference type="GO" id="GO:0009279">
    <property type="term" value="C:cell outer membrane"/>
    <property type="evidence" value="ECO:0007669"/>
    <property type="project" value="UniProtKB-SubCell"/>
</dbReference>
<keyword evidence="2 12" id="KW-0813">Transport</keyword>
<feature type="domain" description="TonB-dependent receptor-like beta-barrel" evidence="15">
    <location>
        <begin position="303"/>
        <end position="764"/>
    </location>
</feature>
<dbReference type="AlphaFoldDB" id="A0A0U5B803"/>
<feature type="domain" description="TonB-dependent receptor plug" evidence="16">
    <location>
        <begin position="100"/>
        <end position="195"/>
    </location>
</feature>
<dbReference type="InterPro" id="IPR039426">
    <property type="entry name" value="TonB-dep_rcpt-like"/>
</dbReference>
<sequence length="815" mass="88426">MKTQNYAAVLVASTVLITPACGRTVHHGLHSAGGHAEKLGLPPSPSTSATPPAGKAFVPAPVRATPQPHATQEDVVVHAFVLPNGVTRTAAGGGLMVNDSSPRARQFVTQDYIAKQPATANPEQLLQMQPGANVTMGDPFGFSVGRMTVRGLDIGEIGWLLDGMPFNNGAVYPNEIVDSANLTSIALTPGSVDFDIPTFGAAGGVVDMVFRDPSHKAGGFVNIGYGSYKYNNQFLRLESGDIGNTGLRGFFSFSHSHSDVWHGPGFNDRHHIDFKLVKDWENGSKSAFSVAWNHQTFMLDRWPTLGQWQQYGTKWTYDARFTPGTTTYWGVHQSMFDNVAVSAPQHIKLSHRLELVATPYFFHGGGASPGAALLNGSNLYSGNQQVTNVTLPLGNGTGTSSQNTVMYTPNVYDQYRTGANLSLNYTLGAHKLTLGYWYEYNNASTIGHVGYISQSGMPANTWASSGLLRLNNGPLYQSSNTLTLGQVNGLYVGDRASFLNDKLQIEGGFKEVMYTMRGYNQMPGAVYNRNVHYAIPLPTLAMRYNFNKEHQLYVNVGTNFLTPSSSQLFDVYSMTTGKKVQQGDTLLKPEYSIVEELGYRYQGPLLNASLTLFNYNFTNRQVSTTIVQNGAQVSQYINAGGQTTRGLDAQIGFRPWHHLRPYVSAEYLHATTDNDMVTSSGDLLPTAGKTAVRSPHVMVNAALDYDDGHFFGNISMHYVSSQYSTFMADQKMPGYVTSNMTLGYRFSSIGPAKSPTIQLNLVNLANNHYLGGVYSVQNNARATTGVRGTAIAASGQPTYLAGAGFAAIASWSTGF</sequence>
<accession>A0A0U5B803</accession>
<evidence type="ECO:0000313" key="17">
    <source>
        <dbReference type="EMBL" id="CEF40677.1"/>
    </source>
</evidence>
<keyword evidence="17" id="KW-0675">Receptor</keyword>
<dbReference type="RefSeq" id="WP_058987462.1">
    <property type="nucleotide sequence ID" value="NZ_JAIMFQ010000008.1"/>
</dbReference>
<protein>
    <submittedName>
        <fullName evidence="17">TonB-dependent receptor</fullName>
    </submittedName>
</protein>
<evidence type="ECO:0000259" key="15">
    <source>
        <dbReference type="Pfam" id="PF00593"/>
    </source>
</evidence>
<dbReference type="PATRIC" id="fig|446692.3.peg.1317"/>
<keyword evidence="3 12" id="KW-1134">Transmembrane beta strand</keyword>
<feature type="region of interest" description="Disordered" evidence="14">
    <location>
        <begin position="28"/>
        <end position="53"/>
    </location>
</feature>
<dbReference type="GO" id="GO:0015344">
    <property type="term" value="F:siderophore uptake transmembrane transporter activity"/>
    <property type="evidence" value="ECO:0007669"/>
    <property type="project" value="TreeGrafter"/>
</dbReference>
<evidence type="ECO:0000256" key="5">
    <source>
        <dbReference type="ARBA" id="ARBA00022692"/>
    </source>
</evidence>
<dbReference type="InterPro" id="IPR037066">
    <property type="entry name" value="Plug_dom_sf"/>
</dbReference>
<evidence type="ECO:0000256" key="10">
    <source>
        <dbReference type="ARBA" id="ARBA00023136"/>
    </source>
</evidence>
<dbReference type="SUPFAM" id="SSF56935">
    <property type="entry name" value="Porins"/>
    <property type="match status" value="1"/>
</dbReference>
<keyword evidence="4" id="KW-0410">Iron transport</keyword>
<evidence type="ECO:0000256" key="1">
    <source>
        <dbReference type="ARBA" id="ARBA00004571"/>
    </source>
</evidence>
<evidence type="ECO:0000256" key="8">
    <source>
        <dbReference type="ARBA" id="ARBA00023065"/>
    </source>
</evidence>
<dbReference type="Pfam" id="PF07715">
    <property type="entry name" value="Plug"/>
    <property type="match status" value="1"/>
</dbReference>
<evidence type="ECO:0000256" key="2">
    <source>
        <dbReference type="ARBA" id="ARBA00022448"/>
    </source>
</evidence>
<organism evidence="17 18">
    <name type="scientific">Acetobacter senegalensis</name>
    <dbReference type="NCBI Taxonomy" id="446692"/>
    <lineage>
        <taxon>Bacteria</taxon>
        <taxon>Pseudomonadati</taxon>
        <taxon>Pseudomonadota</taxon>
        <taxon>Alphaproteobacteria</taxon>
        <taxon>Acetobacterales</taxon>
        <taxon>Acetobacteraceae</taxon>
        <taxon>Acetobacter</taxon>
    </lineage>
</organism>
<name>A0A0U5B803_9PROT</name>
<keyword evidence="7" id="KW-0408">Iron</keyword>
<comment type="subcellular location">
    <subcellularLocation>
        <location evidence="1 12">Cell outer membrane</location>
        <topology evidence="1 12">Multi-pass membrane protein</topology>
    </subcellularLocation>
</comment>
<evidence type="ECO:0000256" key="9">
    <source>
        <dbReference type="ARBA" id="ARBA00023077"/>
    </source>
</evidence>
<dbReference type="PROSITE" id="PS52016">
    <property type="entry name" value="TONB_DEPENDENT_REC_3"/>
    <property type="match status" value="1"/>
</dbReference>
<evidence type="ECO:0000256" key="11">
    <source>
        <dbReference type="ARBA" id="ARBA00023237"/>
    </source>
</evidence>
<evidence type="ECO:0000313" key="18">
    <source>
        <dbReference type="Proteomes" id="UP000056109"/>
    </source>
</evidence>
<dbReference type="InterPro" id="IPR000531">
    <property type="entry name" value="Beta-barrel_TonB"/>
</dbReference>
<proteinExistence type="inferred from homology"/>
<dbReference type="InterPro" id="IPR012910">
    <property type="entry name" value="Plug_dom"/>
</dbReference>
<dbReference type="PANTHER" id="PTHR32552">
    <property type="entry name" value="FERRICHROME IRON RECEPTOR-RELATED"/>
    <property type="match status" value="1"/>
</dbReference>
<gene>
    <name evidence="17" type="ORF">ASN_1312</name>
</gene>
<evidence type="ECO:0000256" key="3">
    <source>
        <dbReference type="ARBA" id="ARBA00022452"/>
    </source>
</evidence>
<dbReference type="Gene3D" id="2.170.130.10">
    <property type="entry name" value="TonB-dependent receptor, plug domain"/>
    <property type="match status" value="1"/>
</dbReference>
<dbReference type="Gene3D" id="2.40.170.20">
    <property type="entry name" value="TonB-dependent receptor, beta-barrel domain"/>
    <property type="match status" value="1"/>
</dbReference>
<reference evidence="18" key="1">
    <citation type="submission" date="2014-09" db="EMBL/GenBank/DDBJ databases">
        <authorList>
            <person name="Illeghems K.G."/>
        </authorList>
    </citation>
    <scope>NUCLEOTIDE SEQUENCE [LARGE SCALE GENOMIC DNA]</scope>
    <source>
        <strain evidence="18">108B</strain>
    </source>
</reference>
<keyword evidence="10 12" id="KW-0472">Membrane</keyword>